<dbReference type="EMBL" id="KI926045">
    <property type="protein sequence ID" value="ETW43168.1"/>
    <property type="molecule type" value="Genomic_DNA"/>
</dbReference>
<evidence type="ECO:0000313" key="2">
    <source>
        <dbReference type="Proteomes" id="UP000019114"/>
    </source>
</evidence>
<accession>W4IHK2</accession>
<dbReference type="AlphaFoldDB" id="W4IHK2"/>
<dbReference type="Proteomes" id="UP000019114">
    <property type="component" value="Unassembled WGS sequence"/>
</dbReference>
<sequence>MNRSTSSIIFLFLNIHIYHNLIIKHISHAALFLYKNKIYFLNSHEYINIKYQYKTNSIETNIFIFKKHIKFLDLKNILTITIIIKRKR</sequence>
<reference evidence="1 2" key="2">
    <citation type="submission" date="2013-02" db="EMBL/GenBank/DDBJ databases">
        <title>The Genome Sequence of Plasmodium falciparum NF135/5.C10.</title>
        <authorList>
            <consortium name="The Broad Institute Genome Sequencing Platform"/>
            <consortium name="The Broad Institute Genome Sequencing Center for Infectious Disease"/>
            <person name="Neafsey D."/>
            <person name="Cheeseman I."/>
            <person name="Volkman S."/>
            <person name="Adams J."/>
            <person name="Walker B."/>
            <person name="Young S.K."/>
            <person name="Zeng Q."/>
            <person name="Gargeya S."/>
            <person name="Fitzgerald M."/>
            <person name="Haas B."/>
            <person name="Abouelleil A."/>
            <person name="Alvarado L."/>
            <person name="Arachchi H.M."/>
            <person name="Berlin A.M."/>
            <person name="Chapman S.B."/>
            <person name="Dewar J."/>
            <person name="Goldberg J."/>
            <person name="Griggs A."/>
            <person name="Gujja S."/>
            <person name="Hansen M."/>
            <person name="Howarth C."/>
            <person name="Imamovic A."/>
            <person name="Larimer J."/>
            <person name="McCowan C."/>
            <person name="Murphy C."/>
            <person name="Neiman D."/>
            <person name="Pearson M."/>
            <person name="Priest M."/>
            <person name="Roberts A."/>
            <person name="Saif S."/>
            <person name="Shea T."/>
            <person name="Sisk P."/>
            <person name="Sykes S."/>
            <person name="Wortman J."/>
            <person name="Nusbaum C."/>
            <person name="Birren B."/>
        </authorList>
    </citation>
    <scope>NUCLEOTIDE SEQUENCE [LARGE SCALE GENOMIC DNA]</scope>
    <source>
        <strain evidence="1 2">NF135/5.C10</strain>
    </source>
</reference>
<proteinExistence type="predicted"/>
<gene>
    <name evidence="1" type="ORF">PFNF135_02642</name>
</gene>
<organism evidence="1 2">
    <name type="scientific">Plasmodium falciparum NF135/5.C10</name>
    <dbReference type="NCBI Taxonomy" id="1036726"/>
    <lineage>
        <taxon>Eukaryota</taxon>
        <taxon>Sar</taxon>
        <taxon>Alveolata</taxon>
        <taxon>Apicomplexa</taxon>
        <taxon>Aconoidasida</taxon>
        <taxon>Haemosporida</taxon>
        <taxon>Plasmodiidae</taxon>
        <taxon>Plasmodium</taxon>
        <taxon>Plasmodium (Laverania)</taxon>
    </lineage>
</organism>
<reference evidence="1 2" key="1">
    <citation type="submission" date="2013-02" db="EMBL/GenBank/DDBJ databases">
        <title>The Genome Annotation of Plasmodium falciparum NF135/5.C10.</title>
        <authorList>
            <consortium name="The Broad Institute Genome Sequencing Platform"/>
            <consortium name="The Broad Institute Genome Sequencing Center for Infectious Disease"/>
            <person name="Neafsey D."/>
            <person name="Hoffman S."/>
            <person name="Volkman S."/>
            <person name="Rosenthal P."/>
            <person name="Walker B."/>
            <person name="Young S.K."/>
            <person name="Zeng Q."/>
            <person name="Gargeya S."/>
            <person name="Fitzgerald M."/>
            <person name="Haas B."/>
            <person name="Abouelleil A."/>
            <person name="Allen A.W."/>
            <person name="Alvarado L."/>
            <person name="Arachchi H.M."/>
            <person name="Berlin A.M."/>
            <person name="Chapman S.B."/>
            <person name="Gainer-Dewar J."/>
            <person name="Goldberg J."/>
            <person name="Griggs A."/>
            <person name="Gujja S."/>
            <person name="Hansen M."/>
            <person name="Howarth C."/>
            <person name="Imamovic A."/>
            <person name="Ireland A."/>
            <person name="Larimer J."/>
            <person name="McCowan C."/>
            <person name="Murphy C."/>
            <person name="Pearson M."/>
            <person name="Poon T.W."/>
            <person name="Priest M."/>
            <person name="Roberts A."/>
            <person name="Saif S."/>
            <person name="Shea T."/>
            <person name="Sisk P."/>
            <person name="Sykes S."/>
            <person name="Wortman J."/>
            <person name="Nusbaum C."/>
            <person name="Birren B."/>
        </authorList>
    </citation>
    <scope>NUCLEOTIDE SEQUENCE [LARGE SCALE GENOMIC DNA]</scope>
    <source>
        <strain evidence="1 2">NF135/5.C10</strain>
    </source>
</reference>
<protein>
    <submittedName>
        <fullName evidence="1">Uncharacterized protein</fullName>
    </submittedName>
</protein>
<evidence type="ECO:0000313" key="1">
    <source>
        <dbReference type="EMBL" id="ETW43168.1"/>
    </source>
</evidence>
<name>W4IHK2_PLAFA</name>